<gene>
    <name evidence="3" type="ORF">MMF94_09210</name>
</gene>
<dbReference type="EMBL" id="JAKXMK010000007">
    <property type="protein sequence ID" value="MCH6165859.1"/>
    <property type="molecule type" value="Genomic_DNA"/>
</dbReference>
<dbReference type="Proteomes" id="UP001299970">
    <property type="component" value="Unassembled WGS sequence"/>
</dbReference>
<evidence type="ECO:0000259" key="2">
    <source>
        <dbReference type="Pfam" id="PF07859"/>
    </source>
</evidence>
<sequence length="301" mass="32236">MSVLSPELTKAYHLLATMGDHMPVDDRPEHVRHRDAYRRWSEQFPVPAHAVVTAAPGFPGLTVTAPESTADRLLLYFHGGGYTEGGAYNHREMGARLASAIRGVVHLPDYPLAPENRFPSALDAAVAAYRAVLTDVPAGRVAVGGDSAGGGLSLALLLRLKELGLPLPAAVVPVSPWTDLTVSAPSFTERADRDPFVSREALLTFAAYYLGGHDPRDPLASPLFGDLTGLPPIHLEVGTEEVMIDDAVQFHARALAAGVASELVVTEGAPHIWQHFASFLPEAAASIDRIGHFVRQRVPES</sequence>
<dbReference type="InterPro" id="IPR050300">
    <property type="entry name" value="GDXG_lipolytic_enzyme"/>
</dbReference>
<protein>
    <submittedName>
        <fullName evidence="3">Alpha/beta hydrolase</fullName>
    </submittedName>
</protein>
<feature type="domain" description="Alpha/beta hydrolase fold-3" evidence="2">
    <location>
        <begin position="74"/>
        <end position="274"/>
    </location>
</feature>
<dbReference type="RefSeq" id="WP_241035884.1">
    <property type="nucleotide sequence ID" value="NZ_BAAAJF010000078.1"/>
</dbReference>
<evidence type="ECO:0000256" key="1">
    <source>
        <dbReference type="ARBA" id="ARBA00022801"/>
    </source>
</evidence>
<evidence type="ECO:0000313" key="4">
    <source>
        <dbReference type="Proteomes" id="UP001299970"/>
    </source>
</evidence>
<evidence type="ECO:0000313" key="3">
    <source>
        <dbReference type="EMBL" id="MCH6165859.1"/>
    </source>
</evidence>
<dbReference type="SUPFAM" id="SSF53474">
    <property type="entry name" value="alpha/beta-Hydrolases"/>
    <property type="match status" value="1"/>
</dbReference>
<dbReference type="PANTHER" id="PTHR48081:SF8">
    <property type="entry name" value="ALPHA_BETA HYDROLASE FOLD-3 DOMAIN-CONTAINING PROTEIN-RELATED"/>
    <property type="match status" value="1"/>
</dbReference>
<accession>A0ABS9TBF5</accession>
<dbReference type="InterPro" id="IPR013094">
    <property type="entry name" value="AB_hydrolase_3"/>
</dbReference>
<dbReference type="PANTHER" id="PTHR48081">
    <property type="entry name" value="AB HYDROLASE SUPERFAMILY PROTEIN C4A8.06C"/>
    <property type="match status" value="1"/>
</dbReference>
<dbReference type="Gene3D" id="3.40.50.1820">
    <property type="entry name" value="alpha/beta hydrolase"/>
    <property type="match status" value="1"/>
</dbReference>
<comment type="caution">
    <text evidence="3">The sequence shown here is derived from an EMBL/GenBank/DDBJ whole genome shotgun (WGS) entry which is preliminary data.</text>
</comment>
<dbReference type="Pfam" id="PF07859">
    <property type="entry name" value="Abhydrolase_3"/>
    <property type="match status" value="1"/>
</dbReference>
<dbReference type="InterPro" id="IPR029058">
    <property type="entry name" value="AB_hydrolase_fold"/>
</dbReference>
<dbReference type="GO" id="GO:0016787">
    <property type="term" value="F:hydrolase activity"/>
    <property type="evidence" value="ECO:0007669"/>
    <property type="project" value="UniProtKB-KW"/>
</dbReference>
<keyword evidence="4" id="KW-1185">Reference proteome</keyword>
<keyword evidence="1 3" id="KW-0378">Hydrolase</keyword>
<name>A0ABS9TBF5_9PSEU</name>
<proteinExistence type="predicted"/>
<organism evidence="3 4">
    <name type="scientific">Pseudonocardia alaniniphila</name>
    <dbReference type="NCBI Taxonomy" id="75291"/>
    <lineage>
        <taxon>Bacteria</taxon>
        <taxon>Bacillati</taxon>
        <taxon>Actinomycetota</taxon>
        <taxon>Actinomycetes</taxon>
        <taxon>Pseudonocardiales</taxon>
        <taxon>Pseudonocardiaceae</taxon>
        <taxon>Pseudonocardia</taxon>
    </lineage>
</organism>
<reference evidence="3 4" key="1">
    <citation type="submission" date="2022-03" db="EMBL/GenBank/DDBJ databases">
        <title>Pseudonocardia alaer sp. nov., a novel actinomycete isolated from reed forest soil.</title>
        <authorList>
            <person name="Wang L."/>
        </authorList>
    </citation>
    <scope>NUCLEOTIDE SEQUENCE [LARGE SCALE GENOMIC DNA]</scope>
    <source>
        <strain evidence="3 4">Y-16303</strain>
    </source>
</reference>